<sequence length="358" mass="40084">MNGWSYWLRRGISCVMPCLIFNTGGMLCSPFTVKVCCNCPKKVEKLTSTASDWRTKRFGDDDDSSSQQQKPTISELQKQVVRNLGKAYAKVLTVTDKPLTTMEVLKLHDILFENTDQEGVADPFAREPHLAVKFNQVVNWIAEEMVKQKIDRVTLAAISQYVIWNDTMNQLPGGPMAIAEDAQKYKMRHDMACGNSEYQAFNKFKDTNEDPGSRDPRLFVNYFISSLNSAMDKWTEEIELACLSSEMCSVSNIGQSSYPLLKNSTSSNDESFGTVISNAILCSSPKADVDVCEGPAQEDCDTTDVEVAQLTSDVKNVMPTTFAEAYREAIRYYCPHLLDFSTGPSANLTGFSWMFKEP</sequence>
<keyword evidence="2" id="KW-1185">Reference proteome</keyword>
<dbReference type="Proteomes" id="UP000887574">
    <property type="component" value="Unplaced"/>
</dbReference>
<protein>
    <submittedName>
        <fullName evidence="3">Uncharacterized protein</fullName>
    </submittedName>
</protein>
<organism evidence="2 3">
    <name type="scientific">Ditylenchus dipsaci</name>
    <dbReference type="NCBI Taxonomy" id="166011"/>
    <lineage>
        <taxon>Eukaryota</taxon>
        <taxon>Metazoa</taxon>
        <taxon>Ecdysozoa</taxon>
        <taxon>Nematoda</taxon>
        <taxon>Chromadorea</taxon>
        <taxon>Rhabditida</taxon>
        <taxon>Tylenchina</taxon>
        <taxon>Tylenchomorpha</taxon>
        <taxon>Sphaerularioidea</taxon>
        <taxon>Anguinidae</taxon>
        <taxon>Anguininae</taxon>
        <taxon>Ditylenchus</taxon>
    </lineage>
</organism>
<evidence type="ECO:0000256" key="1">
    <source>
        <dbReference type="SAM" id="SignalP"/>
    </source>
</evidence>
<evidence type="ECO:0000313" key="3">
    <source>
        <dbReference type="WBParaSite" id="jg7180"/>
    </source>
</evidence>
<reference evidence="3" key="1">
    <citation type="submission" date="2022-11" db="UniProtKB">
        <authorList>
            <consortium name="WormBaseParasite"/>
        </authorList>
    </citation>
    <scope>IDENTIFICATION</scope>
</reference>
<feature type="chain" id="PRO_5037919046" evidence="1">
    <location>
        <begin position="29"/>
        <end position="358"/>
    </location>
</feature>
<keyword evidence="1" id="KW-0732">Signal</keyword>
<name>A0A915EIY4_9BILA</name>
<dbReference type="AlphaFoldDB" id="A0A915EIY4"/>
<accession>A0A915EIY4</accession>
<dbReference type="WBParaSite" id="jg7180">
    <property type="protein sequence ID" value="jg7180"/>
    <property type="gene ID" value="jg7180"/>
</dbReference>
<proteinExistence type="predicted"/>
<feature type="signal peptide" evidence="1">
    <location>
        <begin position="1"/>
        <end position="28"/>
    </location>
</feature>
<evidence type="ECO:0000313" key="2">
    <source>
        <dbReference type="Proteomes" id="UP000887574"/>
    </source>
</evidence>